<keyword evidence="3" id="KW-1185">Reference proteome</keyword>
<dbReference type="Proteomes" id="UP000507470">
    <property type="component" value="Unassembled WGS sequence"/>
</dbReference>
<keyword evidence="1" id="KW-0175">Coiled coil</keyword>
<dbReference type="EMBL" id="CACVKT020006453">
    <property type="protein sequence ID" value="CAC5401731.1"/>
    <property type="molecule type" value="Genomic_DNA"/>
</dbReference>
<evidence type="ECO:0000313" key="2">
    <source>
        <dbReference type="EMBL" id="CAC5401731.1"/>
    </source>
</evidence>
<evidence type="ECO:0000313" key="3">
    <source>
        <dbReference type="Proteomes" id="UP000507470"/>
    </source>
</evidence>
<evidence type="ECO:0000256" key="1">
    <source>
        <dbReference type="SAM" id="Coils"/>
    </source>
</evidence>
<name>A0A6J8D1S5_MYTCO</name>
<protein>
    <submittedName>
        <fullName evidence="2">Uncharacterized protein</fullName>
    </submittedName>
</protein>
<organism evidence="2 3">
    <name type="scientific">Mytilus coruscus</name>
    <name type="common">Sea mussel</name>
    <dbReference type="NCBI Taxonomy" id="42192"/>
    <lineage>
        <taxon>Eukaryota</taxon>
        <taxon>Metazoa</taxon>
        <taxon>Spiralia</taxon>
        <taxon>Lophotrochozoa</taxon>
        <taxon>Mollusca</taxon>
        <taxon>Bivalvia</taxon>
        <taxon>Autobranchia</taxon>
        <taxon>Pteriomorphia</taxon>
        <taxon>Mytilida</taxon>
        <taxon>Mytiloidea</taxon>
        <taxon>Mytilidae</taxon>
        <taxon>Mytilinae</taxon>
        <taxon>Mytilus</taxon>
    </lineage>
</organism>
<reference evidence="2 3" key="1">
    <citation type="submission" date="2020-06" db="EMBL/GenBank/DDBJ databases">
        <authorList>
            <person name="Li R."/>
            <person name="Bekaert M."/>
        </authorList>
    </citation>
    <scope>NUCLEOTIDE SEQUENCE [LARGE SCALE GENOMIC DNA]</scope>
    <source>
        <strain evidence="3">wild</strain>
    </source>
</reference>
<accession>A0A6J8D1S5</accession>
<proteinExistence type="predicted"/>
<feature type="coiled-coil region" evidence="1">
    <location>
        <begin position="86"/>
        <end position="147"/>
    </location>
</feature>
<gene>
    <name evidence="2" type="ORF">MCOR_35786</name>
</gene>
<sequence length="150" mass="17090">MRHLLPRLCIEKLYKAFVRSLLDYADVIYDNCSIADSANIEHVQRRACIISTGAIRVTKHVTLLKEVGLELLKTRRKVHRLTYLPLENSKEDKLQKEEELTLVERAVLLSAFDKLGAKPKTTSTTGLKIWLAQMAEASKQVEELKKAETT</sequence>
<dbReference type="AlphaFoldDB" id="A0A6J8D1S5"/>